<protein>
    <submittedName>
        <fullName evidence="1">Uncharacterized protein</fullName>
    </submittedName>
</protein>
<proteinExistence type="predicted"/>
<evidence type="ECO:0000313" key="1">
    <source>
        <dbReference type="EMBL" id="MXU93189.1"/>
    </source>
</evidence>
<reference evidence="1" key="1">
    <citation type="submission" date="2019-12" db="EMBL/GenBank/DDBJ databases">
        <title>An insight into the sialome of adult female Ixodes ricinus ticks feeding for 6 days.</title>
        <authorList>
            <person name="Perner J."/>
            <person name="Ribeiro J.M.C."/>
        </authorList>
    </citation>
    <scope>NUCLEOTIDE SEQUENCE</scope>
    <source>
        <strain evidence="1">Semi-engorged</strain>
        <tissue evidence="1">Salivary glands</tissue>
    </source>
</reference>
<dbReference type="AlphaFoldDB" id="A0A6B0UTT0"/>
<dbReference type="EMBL" id="GIFC01011106">
    <property type="protein sequence ID" value="MXU93189.1"/>
    <property type="molecule type" value="Transcribed_RNA"/>
</dbReference>
<name>A0A6B0UTT0_IXORI</name>
<organism evidence="1">
    <name type="scientific">Ixodes ricinus</name>
    <name type="common">Common tick</name>
    <name type="synonym">Acarus ricinus</name>
    <dbReference type="NCBI Taxonomy" id="34613"/>
    <lineage>
        <taxon>Eukaryota</taxon>
        <taxon>Metazoa</taxon>
        <taxon>Ecdysozoa</taxon>
        <taxon>Arthropoda</taxon>
        <taxon>Chelicerata</taxon>
        <taxon>Arachnida</taxon>
        <taxon>Acari</taxon>
        <taxon>Parasitiformes</taxon>
        <taxon>Ixodida</taxon>
        <taxon>Ixodoidea</taxon>
        <taxon>Ixodidae</taxon>
        <taxon>Ixodinae</taxon>
        <taxon>Ixodes</taxon>
    </lineage>
</organism>
<sequence>MASPAARMHPSGSAVLSATGSGVCGTWSSYAGCTRFSLRRYQLASGLTSRPASWAALCTCSNVLLSIRSGSARGPYLFPIRQMRKQPSDLAWQSSSSCSVVEARQSLGSGPCCRSSSCTSSPREAQCLCSSGTTFSWTTLRS</sequence>
<accession>A0A6B0UTT0</accession>